<gene>
    <name evidence="3" type="ORF">FA14DRAFT_175571</name>
</gene>
<organism evidence="3 4">
    <name type="scientific">Meira miltonrushii</name>
    <dbReference type="NCBI Taxonomy" id="1280837"/>
    <lineage>
        <taxon>Eukaryota</taxon>
        <taxon>Fungi</taxon>
        <taxon>Dikarya</taxon>
        <taxon>Basidiomycota</taxon>
        <taxon>Ustilaginomycotina</taxon>
        <taxon>Exobasidiomycetes</taxon>
        <taxon>Exobasidiales</taxon>
        <taxon>Brachybasidiaceae</taxon>
        <taxon>Meira</taxon>
    </lineage>
</organism>
<feature type="transmembrane region" description="Helical" evidence="2">
    <location>
        <begin position="211"/>
        <end position="229"/>
    </location>
</feature>
<sequence length="259" mass="28936">MTAISPWNVTLEDFTCSSTQIKLTAISSEQRNLPSMVKLIINGTTFDFAFEEQTKTIETVDATSDTLIQAEQSLQFDPPITLPDGFYPVSISFQLTDEIEFSYVSDLEPINLIGCVATNSEDSNITEVIASTWATSSEIQTQYLPSPTSTQLDSVTTDWVIKPFVTSSDDSLQAIPTLALGESTDNNDDTSDNTRTQDESHIAYTKSIKSAVPAAILFSLLGLIIFFMIRRYRKLRMKKERSSFYVYDNEFNTSEEGRC</sequence>
<reference evidence="3 4" key="1">
    <citation type="journal article" date="2018" name="Mol. Biol. Evol.">
        <title>Broad Genomic Sampling Reveals a Smut Pathogenic Ancestry of the Fungal Clade Ustilaginomycotina.</title>
        <authorList>
            <person name="Kijpornyongpan T."/>
            <person name="Mondo S.J."/>
            <person name="Barry K."/>
            <person name="Sandor L."/>
            <person name="Lee J."/>
            <person name="Lipzen A."/>
            <person name="Pangilinan J."/>
            <person name="LaButti K."/>
            <person name="Hainaut M."/>
            <person name="Henrissat B."/>
            <person name="Grigoriev I.V."/>
            <person name="Spatafora J.W."/>
            <person name="Aime M.C."/>
        </authorList>
    </citation>
    <scope>NUCLEOTIDE SEQUENCE [LARGE SCALE GENOMIC DNA]</scope>
    <source>
        <strain evidence="3 4">MCA 3882</strain>
    </source>
</reference>
<keyword evidence="2" id="KW-0472">Membrane</keyword>
<dbReference type="EMBL" id="KZ819609">
    <property type="protein sequence ID" value="PWN31381.1"/>
    <property type="molecule type" value="Genomic_DNA"/>
</dbReference>
<evidence type="ECO:0000313" key="3">
    <source>
        <dbReference type="EMBL" id="PWN31381.1"/>
    </source>
</evidence>
<protein>
    <submittedName>
        <fullName evidence="3">Uncharacterized protein</fullName>
    </submittedName>
</protein>
<keyword evidence="4" id="KW-1185">Reference proteome</keyword>
<evidence type="ECO:0000313" key="4">
    <source>
        <dbReference type="Proteomes" id="UP000245771"/>
    </source>
</evidence>
<name>A0A316V4G9_9BASI</name>
<dbReference type="GeneID" id="37022374"/>
<evidence type="ECO:0000256" key="1">
    <source>
        <dbReference type="SAM" id="MobiDB-lite"/>
    </source>
</evidence>
<dbReference type="Proteomes" id="UP000245771">
    <property type="component" value="Unassembled WGS sequence"/>
</dbReference>
<proteinExistence type="predicted"/>
<evidence type="ECO:0000256" key="2">
    <source>
        <dbReference type="SAM" id="Phobius"/>
    </source>
</evidence>
<dbReference type="AlphaFoldDB" id="A0A316V4G9"/>
<feature type="region of interest" description="Disordered" evidence="1">
    <location>
        <begin position="179"/>
        <end position="198"/>
    </location>
</feature>
<dbReference type="RefSeq" id="XP_025351683.1">
    <property type="nucleotide sequence ID" value="XM_025500593.1"/>
</dbReference>
<dbReference type="InParanoid" id="A0A316V4G9"/>
<accession>A0A316V4G9</accession>
<keyword evidence="2" id="KW-1133">Transmembrane helix</keyword>
<keyword evidence="2" id="KW-0812">Transmembrane</keyword>